<evidence type="ECO:0000256" key="1">
    <source>
        <dbReference type="SAM" id="Phobius"/>
    </source>
</evidence>
<protein>
    <submittedName>
        <fullName evidence="2">CsbD family protein</fullName>
    </submittedName>
</protein>
<keyword evidence="3" id="KW-1185">Reference proteome</keyword>
<comment type="caution">
    <text evidence="2">The sequence shown here is derived from an EMBL/GenBank/DDBJ whole genome shotgun (WGS) entry which is preliminary data.</text>
</comment>
<name>A0ABU8Z9Y5_9ENTR</name>
<sequence>MFNKNLRKDRELPGELEENYSEVLEPPENQFTDAAKTYASQANHAVRNSAKNVKDSIESNPFKCVAVVAVTALIIGFFLGRK</sequence>
<keyword evidence="1" id="KW-1133">Transmembrane helix</keyword>
<feature type="transmembrane region" description="Helical" evidence="1">
    <location>
        <begin position="61"/>
        <end position="80"/>
    </location>
</feature>
<dbReference type="EMBL" id="JARXNH020000057">
    <property type="protein sequence ID" value="MEK0250247.1"/>
    <property type="molecule type" value="Genomic_DNA"/>
</dbReference>
<gene>
    <name evidence="2" type="ORF">QFI66_019350</name>
</gene>
<keyword evidence="1" id="KW-0472">Membrane</keyword>
<dbReference type="Proteomes" id="UP001334005">
    <property type="component" value="Unassembled WGS sequence"/>
</dbReference>
<proteinExistence type="predicted"/>
<evidence type="ECO:0000313" key="2">
    <source>
        <dbReference type="EMBL" id="MEK0250247.1"/>
    </source>
</evidence>
<dbReference type="RefSeq" id="WP_331835417.1">
    <property type="nucleotide sequence ID" value="NZ_JARXNH020000057.1"/>
</dbReference>
<keyword evidence="1" id="KW-0812">Transmembrane</keyword>
<organism evidence="2 3">
    <name type="scientific">Raoultella scottii</name>
    <dbReference type="NCBI Taxonomy" id="3040937"/>
    <lineage>
        <taxon>Bacteria</taxon>
        <taxon>Pseudomonadati</taxon>
        <taxon>Pseudomonadota</taxon>
        <taxon>Gammaproteobacteria</taxon>
        <taxon>Enterobacterales</taxon>
        <taxon>Enterobacteriaceae</taxon>
        <taxon>Klebsiella/Raoultella group</taxon>
        <taxon>Raoultella</taxon>
    </lineage>
</organism>
<accession>A0ABU8Z9Y5</accession>
<evidence type="ECO:0000313" key="3">
    <source>
        <dbReference type="Proteomes" id="UP001334005"/>
    </source>
</evidence>
<reference evidence="2 3" key="1">
    <citation type="submission" date="2024-03" db="EMBL/GenBank/DDBJ databases">
        <title>Two novel Raoultella species associated with bleeding cankers of broadleaf hosts, Raoultella scottia sp. nov. and Raoultella lignicola sp. nov.</title>
        <authorList>
            <person name="Brady C.L."/>
        </authorList>
    </citation>
    <scope>NUCLEOTIDE SEQUENCE [LARGE SCALE GENOMIC DNA]</scope>
    <source>
        <strain evidence="2 3">BAC 10a-01-01</strain>
    </source>
</reference>